<evidence type="ECO:0000313" key="3">
    <source>
        <dbReference type="EMBL" id="EDO40035.1"/>
    </source>
</evidence>
<dbReference type="Pfam" id="PF10252">
    <property type="entry name" value="PP28"/>
    <property type="match status" value="1"/>
</dbReference>
<feature type="compositionally biased region" description="Basic and acidic residues" evidence="1">
    <location>
        <begin position="159"/>
        <end position="170"/>
    </location>
</feature>
<evidence type="ECO:0000256" key="1">
    <source>
        <dbReference type="SAM" id="MobiDB-lite"/>
    </source>
</evidence>
<accession>A7S8B5</accession>
<feature type="compositionally biased region" description="Low complexity" evidence="1">
    <location>
        <begin position="171"/>
        <end position="181"/>
    </location>
</feature>
<dbReference type="Proteomes" id="UP000001593">
    <property type="component" value="Unassembled WGS sequence"/>
</dbReference>
<dbReference type="InterPro" id="IPR039876">
    <property type="entry name" value="HAP28"/>
</dbReference>
<dbReference type="PANTHER" id="PTHR22055">
    <property type="entry name" value="28 KDA HEAT- AND ACID-STABLE PHOSPHOPROTEIN PDGF-ASSOCIATED PROTEIN"/>
    <property type="match status" value="1"/>
</dbReference>
<dbReference type="InParanoid" id="A7S8B5"/>
<dbReference type="InterPro" id="IPR019380">
    <property type="entry name" value="Casein_kinase_sb_PP28"/>
</dbReference>
<dbReference type="KEGG" id="nve:5511761"/>
<evidence type="ECO:0000313" key="4">
    <source>
        <dbReference type="Proteomes" id="UP000001593"/>
    </source>
</evidence>
<dbReference type="eggNOG" id="KOG3375">
    <property type="taxonomic scope" value="Eukaryota"/>
</dbReference>
<dbReference type="GO" id="GO:0005829">
    <property type="term" value="C:cytosol"/>
    <property type="evidence" value="ECO:0000318"/>
    <property type="project" value="GO_Central"/>
</dbReference>
<dbReference type="HOGENOM" id="CLU_084870_1_0_1"/>
<dbReference type="EMBL" id="DS469597">
    <property type="protein sequence ID" value="EDO40035.1"/>
    <property type="molecule type" value="Genomic_DNA"/>
</dbReference>
<sequence length="181" mass="20765">MSRRGSRGKPNHKGRRRHFTDEEDLKMELEKEKRKEEWRERRGEISSDDEEEKAESNPAQLKEGDSDSASDDDEEAKPTGVQALIEIENPNRVLQKTKKVTEIDDAPAPAQLSRREKEEIAKQQAKLRYQKLQAEGKTDQAKADLARLAIIRKEREMAAKKREEERKAKEAATATKMGKGK</sequence>
<feature type="region of interest" description="Disordered" evidence="1">
    <location>
        <begin position="159"/>
        <end position="181"/>
    </location>
</feature>
<proteinExistence type="predicted"/>
<dbReference type="AlphaFoldDB" id="A7S8B5"/>
<dbReference type="PhylomeDB" id="A7S8B5"/>
<feature type="region of interest" description="Disordered" evidence="1">
    <location>
        <begin position="1"/>
        <end position="119"/>
    </location>
</feature>
<reference evidence="3 4" key="1">
    <citation type="journal article" date="2007" name="Science">
        <title>Sea anemone genome reveals ancestral eumetazoan gene repertoire and genomic organization.</title>
        <authorList>
            <person name="Putnam N.H."/>
            <person name="Srivastava M."/>
            <person name="Hellsten U."/>
            <person name="Dirks B."/>
            <person name="Chapman J."/>
            <person name="Salamov A."/>
            <person name="Terry A."/>
            <person name="Shapiro H."/>
            <person name="Lindquist E."/>
            <person name="Kapitonov V.V."/>
            <person name="Jurka J."/>
            <person name="Genikhovich G."/>
            <person name="Grigoriev I.V."/>
            <person name="Lucas S.M."/>
            <person name="Steele R.E."/>
            <person name="Finnerty J.R."/>
            <person name="Technau U."/>
            <person name="Martindale M.Q."/>
            <person name="Rokhsar D.S."/>
        </authorList>
    </citation>
    <scope>NUCLEOTIDE SEQUENCE [LARGE SCALE GENOMIC DNA]</scope>
    <source>
        <strain evidence="4">CH2 X CH6</strain>
    </source>
</reference>
<dbReference type="STRING" id="45351.A7S8B5"/>
<feature type="compositionally biased region" description="Basic residues" evidence="1">
    <location>
        <begin position="1"/>
        <end position="18"/>
    </location>
</feature>
<feature type="compositionally biased region" description="Acidic residues" evidence="1">
    <location>
        <begin position="66"/>
        <end position="75"/>
    </location>
</feature>
<feature type="domain" description="Casein kinase substrate phosphoprotein PP28" evidence="2">
    <location>
        <begin position="89"/>
        <end position="167"/>
    </location>
</feature>
<name>A7S8B5_NEMVE</name>
<dbReference type="OMA" id="IDMESPR"/>
<gene>
    <name evidence="3" type="ORF">NEMVEDRAFT_v1g237021</name>
</gene>
<dbReference type="OrthoDB" id="21120at2759"/>
<organism evidence="3 4">
    <name type="scientific">Nematostella vectensis</name>
    <name type="common">Starlet sea anemone</name>
    <dbReference type="NCBI Taxonomy" id="45351"/>
    <lineage>
        <taxon>Eukaryota</taxon>
        <taxon>Metazoa</taxon>
        <taxon>Cnidaria</taxon>
        <taxon>Anthozoa</taxon>
        <taxon>Hexacorallia</taxon>
        <taxon>Actiniaria</taxon>
        <taxon>Edwardsiidae</taxon>
        <taxon>Nematostella</taxon>
    </lineage>
</organism>
<keyword evidence="4" id="KW-1185">Reference proteome</keyword>
<feature type="compositionally biased region" description="Basic and acidic residues" evidence="1">
    <location>
        <begin position="26"/>
        <end position="45"/>
    </location>
</feature>
<protein>
    <recommendedName>
        <fullName evidence="2">Casein kinase substrate phosphoprotein PP28 domain-containing protein</fullName>
    </recommendedName>
</protein>
<evidence type="ECO:0000259" key="2">
    <source>
        <dbReference type="Pfam" id="PF10252"/>
    </source>
</evidence>